<dbReference type="Proteomes" id="UP001165101">
    <property type="component" value="Unassembled WGS sequence"/>
</dbReference>
<comment type="caution">
    <text evidence="1">The sequence shown here is derived from an EMBL/GenBank/DDBJ whole genome shotgun (WGS) entry which is preliminary data.</text>
</comment>
<proteinExistence type="predicted"/>
<accession>A0ACB5TRV2</accession>
<organism evidence="1 2">
    <name type="scientific">Candida boidinii</name>
    <name type="common">Yeast</name>
    <dbReference type="NCBI Taxonomy" id="5477"/>
    <lineage>
        <taxon>Eukaryota</taxon>
        <taxon>Fungi</taxon>
        <taxon>Dikarya</taxon>
        <taxon>Ascomycota</taxon>
        <taxon>Saccharomycotina</taxon>
        <taxon>Pichiomycetes</taxon>
        <taxon>Pichiales</taxon>
        <taxon>Pichiaceae</taxon>
        <taxon>Ogataea</taxon>
        <taxon>Ogataea/Candida clade</taxon>
    </lineage>
</organism>
<evidence type="ECO:0000313" key="1">
    <source>
        <dbReference type="EMBL" id="GME93472.1"/>
    </source>
</evidence>
<evidence type="ECO:0000313" key="2">
    <source>
        <dbReference type="Proteomes" id="UP001165101"/>
    </source>
</evidence>
<name>A0ACB5TRV2_CANBO</name>
<dbReference type="EMBL" id="BSXV01001640">
    <property type="protein sequence ID" value="GME93472.1"/>
    <property type="molecule type" value="Genomic_DNA"/>
</dbReference>
<protein>
    <submittedName>
        <fullName evidence="1">Unnamed protein product</fullName>
    </submittedName>
</protein>
<gene>
    <name evidence="1" type="ORF">Cboi01_000315200</name>
</gene>
<keyword evidence="2" id="KW-1185">Reference proteome</keyword>
<sequence>MTAIALNDDDYLNIVKYNLSILEIPKIKEDPIESLNTLKTISYFIVLSPFDNLQNDLINKITNEKLLDKLTLEKSLIKSFTLEELIKWDLFETNFSKTLFNTDFFNQSNEKGIKHWKDLQKRAIEHNLRIISKYYSTITLDRLTELLQLTQSEVETNITKLVNEGIIFAKINRPLRVVSFVAHKSENELLNDWSNNINELLDNIETIEHLINKEEMMYGVRAK</sequence>
<reference evidence="1" key="1">
    <citation type="submission" date="2023-04" db="EMBL/GenBank/DDBJ databases">
        <title>Candida boidinii NBRC 1967.</title>
        <authorList>
            <person name="Ichikawa N."/>
            <person name="Sato H."/>
            <person name="Tonouchi N."/>
        </authorList>
    </citation>
    <scope>NUCLEOTIDE SEQUENCE</scope>
    <source>
        <strain evidence="1">NBRC 1967</strain>
    </source>
</reference>